<dbReference type="STRING" id="1121301.SAMN02745912_01825"/>
<dbReference type="InterPro" id="IPR015055">
    <property type="entry name" value="STIV_B116-like"/>
</dbReference>
<dbReference type="AlphaFoldDB" id="A0A1M6NQK2"/>
<proteinExistence type="predicted"/>
<reference evidence="1 2" key="1">
    <citation type="submission" date="2016-11" db="EMBL/GenBank/DDBJ databases">
        <authorList>
            <person name="Jaros S."/>
            <person name="Januszkiewicz K."/>
            <person name="Wedrychowicz H."/>
        </authorList>
    </citation>
    <scope>NUCLEOTIDE SEQUENCE [LARGE SCALE GENOMIC DNA]</scope>
    <source>
        <strain evidence="1 2">DSM 15212</strain>
    </source>
</reference>
<evidence type="ECO:0000313" key="2">
    <source>
        <dbReference type="Proteomes" id="UP000184465"/>
    </source>
</evidence>
<dbReference type="EMBL" id="FRAG01000018">
    <property type="protein sequence ID" value="SHJ97896.1"/>
    <property type="molecule type" value="Genomic_DNA"/>
</dbReference>
<dbReference type="SUPFAM" id="SSF143602">
    <property type="entry name" value="STIV B116-like"/>
    <property type="match status" value="1"/>
</dbReference>
<sequence length="68" mass="8106">MLYCIKLNKNISDLFELNIPMKRIQFKQEIGHKAIVFKLNQRPPEVSVLSREEIEEIGYSLKLMERLE</sequence>
<evidence type="ECO:0000313" key="1">
    <source>
        <dbReference type="EMBL" id="SHJ97896.1"/>
    </source>
</evidence>
<gene>
    <name evidence="1" type="ORF">SAMN02745912_01825</name>
</gene>
<dbReference type="RefSeq" id="WP_084111885.1">
    <property type="nucleotide sequence ID" value="NZ_FRAG01000018.1"/>
</dbReference>
<name>A0A1M6NQK2_PARC5</name>
<dbReference type="InterPro" id="IPR037236">
    <property type="entry name" value="STIV_B116-like_sf"/>
</dbReference>
<organism evidence="1 2">
    <name type="scientific">Paramaledivibacter caminithermalis (strain DSM 15212 / CIP 107654 / DViRD3)</name>
    <name type="common">Clostridium caminithermale</name>
    <dbReference type="NCBI Taxonomy" id="1121301"/>
    <lineage>
        <taxon>Bacteria</taxon>
        <taxon>Bacillati</taxon>
        <taxon>Bacillota</taxon>
        <taxon>Clostridia</taxon>
        <taxon>Peptostreptococcales</taxon>
        <taxon>Caminicellaceae</taxon>
        <taxon>Paramaledivibacter</taxon>
    </lineage>
</organism>
<dbReference type="Pfam" id="PF08960">
    <property type="entry name" value="STIV_B116-like"/>
    <property type="match status" value="1"/>
</dbReference>
<dbReference type="Gene3D" id="3.40.50.11170">
    <property type="entry name" value="Uncharacterised protein PF08960, DUF1874"/>
    <property type="match status" value="1"/>
</dbReference>
<accession>A0A1M6NQK2</accession>
<keyword evidence="2" id="KW-1185">Reference proteome</keyword>
<dbReference type="OrthoDB" id="1909530at2"/>
<protein>
    <submittedName>
        <fullName evidence="1">Uncharacterized protein</fullName>
    </submittedName>
</protein>
<dbReference type="Proteomes" id="UP000184465">
    <property type="component" value="Unassembled WGS sequence"/>
</dbReference>